<sequence>MSMSVDEISNVVLLFSNPVWTGVGTIPSTIIRNITALSLGYSSHITENVTVLSSNYASTTDGVIQGLLYVPDIKDDDPCRAALDAFLPKKVVRHADLPPANYNIIAIAPWINATCTQSYLASARLDPLRAFIFYRPSNVSSDPPPADSPEWDLGDRGRWKTQNRFPILAVSGLAGQELMHQAGLYSGNLSDVPYARNITSVYEADPSDYVRIWTQIYVSTSSNAPSIWVLVLVILGVLVGVIGSTSLLMHFLQSRRRASLRRRVQSGDVNLEGMGIKRLTVPIAHVQTFPLFTYNYEPKANSAPTSPTSSKHPQNARKKGSRGRPSSIATTTLPISEKGLDSPFALSTTATDYQPMCAICLEAYQNRVTVIRELPCGHIFHPDCIDEFLAENSSLCPVCKACILPKGYCPKITNAMVRRERAIRRLRDRIEVDDDVEADGTGGRFHNWGGEIKKRLSLFKPSGPGPSSNPTEPEPQPQPRRRSTAPEVTSVHHQECNSSSSNSRADLTRKRMRQLAGSEPDDEDARLTRWQRIRHRVFPGF</sequence>
<keyword evidence="1" id="KW-0862">Zinc</keyword>
<dbReference type="PANTHER" id="PTHR22765">
    <property type="entry name" value="RING FINGER AND PROTEASE ASSOCIATED DOMAIN-CONTAINING"/>
    <property type="match status" value="1"/>
</dbReference>
<gene>
    <name evidence="5" type="ORF">QBC33DRAFT_578458</name>
</gene>
<evidence type="ECO:0000313" key="6">
    <source>
        <dbReference type="Proteomes" id="UP001244011"/>
    </source>
</evidence>
<protein>
    <recommendedName>
        <fullName evidence="4">RING-type domain-containing protein</fullName>
    </recommendedName>
</protein>
<dbReference type="GO" id="GO:0006511">
    <property type="term" value="P:ubiquitin-dependent protein catabolic process"/>
    <property type="evidence" value="ECO:0007669"/>
    <property type="project" value="TreeGrafter"/>
</dbReference>
<keyword evidence="1" id="KW-0479">Metal-binding</keyword>
<dbReference type="SMART" id="SM00184">
    <property type="entry name" value="RING"/>
    <property type="match status" value="1"/>
</dbReference>
<dbReference type="PROSITE" id="PS50089">
    <property type="entry name" value="ZF_RING_2"/>
    <property type="match status" value="1"/>
</dbReference>
<dbReference type="GO" id="GO:0061630">
    <property type="term" value="F:ubiquitin protein ligase activity"/>
    <property type="evidence" value="ECO:0007669"/>
    <property type="project" value="TreeGrafter"/>
</dbReference>
<dbReference type="GO" id="GO:0008270">
    <property type="term" value="F:zinc ion binding"/>
    <property type="evidence" value="ECO:0007669"/>
    <property type="project" value="UniProtKB-KW"/>
</dbReference>
<dbReference type="Pfam" id="PF13639">
    <property type="entry name" value="zf-RING_2"/>
    <property type="match status" value="1"/>
</dbReference>
<name>A0AAJ0FLA8_9PEZI</name>
<dbReference type="EMBL" id="MU839009">
    <property type="protein sequence ID" value="KAK1767173.1"/>
    <property type="molecule type" value="Genomic_DNA"/>
</dbReference>
<accession>A0AAJ0FLA8</accession>
<keyword evidence="6" id="KW-1185">Reference proteome</keyword>
<dbReference type="Gene3D" id="3.30.40.10">
    <property type="entry name" value="Zinc/RING finger domain, C3HC4 (zinc finger)"/>
    <property type="match status" value="1"/>
</dbReference>
<evidence type="ECO:0000256" key="2">
    <source>
        <dbReference type="SAM" id="MobiDB-lite"/>
    </source>
</evidence>
<organism evidence="5 6">
    <name type="scientific">Phialemonium atrogriseum</name>
    <dbReference type="NCBI Taxonomy" id="1093897"/>
    <lineage>
        <taxon>Eukaryota</taxon>
        <taxon>Fungi</taxon>
        <taxon>Dikarya</taxon>
        <taxon>Ascomycota</taxon>
        <taxon>Pezizomycotina</taxon>
        <taxon>Sordariomycetes</taxon>
        <taxon>Sordariomycetidae</taxon>
        <taxon>Cephalothecales</taxon>
        <taxon>Cephalothecaceae</taxon>
        <taxon>Phialemonium</taxon>
    </lineage>
</organism>
<dbReference type="InterPro" id="IPR001841">
    <property type="entry name" value="Znf_RING"/>
</dbReference>
<feature type="domain" description="RING-type" evidence="4">
    <location>
        <begin position="357"/>
        <end position="400"/>
    </location>
</feature>
<dbReference type="CDD" id="cd16473">
    <property type="entry name" value="RING-H2_RNF103"/>
    <property type="match status" value="1"/>
</dbReference>
<dbReference type="GO" id="GO:0005737">
    <property type="term" value="C:cytoplasm"/>
    <property type="evidence" value="ECO:0007669"/>
    <property type="project" value="TreeGrafter"/>
</dbReference>
<dbReference type="PANTHER" id="PTHR22765:SF413">
    <property type="entry name" value="FINGER DOMAIN PROTEIN, PUTATIVE (AFU_ORTHOLOGUE AFUA_1G04600)-RELATED"/>
    <property type="match status" value="1"/>
</dbReference>
<keyword evidence="3" id="KW-1133">Transmembrane helix</keyword>
<feature type="transmembrane region" description="Helical" evidence="3">
    <location>
        <begin position="227"/>
        <end position="252"/>
    </location>
</feature>
<keyword evidence="3" id="KW-0812">Transmembrane</keyword>
<feature type="region of interest" description="Disordered" evidence="2">
    <location>
        <begin position="459"/>
        <end position="525"/>
    </location>
</feature>
<dbReference type="GeneID" id="85314249"/>
<evidence type="ECO:0000256" key="1">
    <source>
        <dbReference type="PROSITE-ProRule" id="PRU00175"/>
    </source>
</evidence>
<dbReference type="AlphaFoldDB" id="A0AAJ0FLA8"/>
<feature type="region of interest" description="Disordered" evidence="2">
    <location>
        <begin position="301"/>
        <end position="332"/>
    </location>
</feature>
<reference evidence="5" key="1">
    <citation type="submission" date="2023-06" db="EMBL/GenBank/DDBJ databases">
        <title>Genome-scale phylogeny and comparative genomics of the fungal order Sordariales.</title>
        <authorList>
            <consortium name="Lawrence Berkeley National Laboratory"/>
            <person name="Hensen N."/>
            <person name="Bonometti L."/>
            <person name="Westerberg I."/>
            <person name="Brannstrom I.O."/>
            <person name="Guillou S."/>
            <person name="Cros-Aarteil S."/>
            <person name="Calhoun S."/>
            <person name="Haridas S."/>
            <person name="Kuo A."/>
            <person name="Mondo S."/>
            <person name="Pangilinan J."/>
            <person name="Riley R."/>
            <person name="Labutti K."/>
            <person name="Andreopoulos B."/>
            <person name="Lipzen A."/>
            <person name="Chen C."/>
            <person name="Yanf M."/>
            <person name="Daum C."/>
            <person name="Ng V."/>
            <person name="Clum A."/>
            <person name="Steindorff A."/>
            <person name="Ohm R."/>
            <person name="Martin F."/>
            <person name="Silar P."/>
            <person name="Natvig D."/>
            <person name="Lalanne C."/>
            <person name="Gautier V."/>
            <person name="Ament-Velasquez S.L."/>
            <person name="Kruys A."/>
            <person name="Hutchinson M.I."/>
            <person name="Powell A.J."/>
            <person name="Barry K."/>
            <person name="Miller A.N."/>
            <person name="Grigoriev I.V."/>
            <person name="Debuchy R."/>
            <person name="Gladieux P."/>
            <person name="Thoren M.H."/>
            <person name="Johannesson H."/>
        </authorList>
    </citation>
    <scope>NUCLEOTIDE SEQUENCE</scope>
    <source>
        <strain evidence="5">8032-3</strain>
    </source>
</reference>
<feature type="compositionally biased region" description="Polar residues" evidence="2">
    <location>
        <begin position="496"/>
        <end position="505"/>
    </location>
</feature>
<evidence type="ECO:0000256" key="3">
    <source>
        <dbReference type="SAM" id="Phobius"/>
    </source>
</evidence>
<dbReference type="InterPro" id="IPR051826">
    <property type="entry name" value="E3_ubiquitin-ligase_domain"/>
</dbReference>
<proteinExistence type="predicted"/>
<evidence type="ECO:0000313" key="5">
    <source>
        <dbReference type="EMBL" id="KAK1767173.1"/>
    </source>
</evidence>
<dbReference type="Proteomes" id="UP001244011">
    <property type="component" value="Unassembled WGS sequence"/>
</dbReference>
<evidence type="ECO:0000259" key="4">
    <source>
        <dbReference type="PROSITE" id="PS50089"/>
    </source>
</evidence>
<feature type="compositionally biased region" description="Polar residues" evidence="2">
    <location>
        <begin position="302"/>
        <end position="313"/>
    </location>
</feature>
<dbReference type="RefSeq" id="XP_060283386.1">
    <property type="nucleotide sequence ID" value="XM_060431062.1"/>
</dbReference>
<dbReference type="SUPFAM" id="SSF57850">
    <property type="entry name" value="RING/U-box"/>
    <property type="match status" value="1"/>
</dbReference>
<dbReference type="InterPro" id="IPR013083">
    <property type="entry name" value="Znf_RING/FYVE/PHD"/>
</dbReference>
<comment type="caution">
    <text evidence="5">The sequence shown here is derived from an EMBL/GenBank/DDBJ whole genome shotgun (WGS) entry which is preliminary data.</text>
</comment>
<keyword evidence="3" id="KW-0472">Membrane</keyword>
<keyword evidence="1" id="KW-0863">Zinc-finger</keyword>